<dbReference type="AlphaFoldDB" id="A0A072PHV9"/>
<dbReference type="Gene3D" id="3.30.40.10">
    <property type="entry name" value="Zinc/RING finger domain, C3HC4 (zinc finger)"/>
    <property type="match status" value="1"/>
</dbReference>
<protein>
    <recommendedName>
        <fullName evidence="4">RING-type domain-containing protein</fullName>
    </recommendedName>
</protein>
<evidence type="ECO:0008006" key="4">
    <source>
        <dbReference type="Google" id="ProtNLM"/>
    </source>
</evidence>
<proteinExistence type="predicted"/>
<dbReference type="OrthoDB" id="4120841at2759"/>
<name>A0A072PHV9_9EURO</name>
<accession>A0A072PHV9</accession>
<comment type="caution">
    <text evidence="2">The sequence shown here is derived from an EMBL/GenBank/DDBJ whole genome shotgun (WGS) entry which is preliminary data.</text>
</comment>
<dbReference type="GeneID" id="25283684"/>
<feature type="region of interest" description="Disordered" evidence="1">
    <location>
        <begin position="202"/>
        <end position="400"/>
    </location>
</feature>
<dbReference type="HOGENOM" id="CLU_731595_0_0_1"/>
<feature type="compositionally biased region" description="Low complexity" evidence="1">
    <location>
        <begin position="228"/>
        <end position="261"/>
    </location>
</feature>
<gene>
    <name evidence="2" type="ORF">A1O9_08773</name>
</gene>
<feature type="region of interest" description="Disordered" evidence="1">
    <location>
        <begin position="109"/>
        <end position="153"/>
    </location>
</feature>
<feature type="compositionally biased region" description="Low complexity" evidence="1">
    <location>
        <begin position="361"/>
        <end position="372"/>
    </location>
</feature>
<reference evidence="2 3" key="1">
    <citation type="submission" date="2013-03" db="EMBL/GenBank/DDBJ databases">
        <title>The Genome Sequence of Exophiala aquamarina CBS 119918.</title>
        <authorList>
            <consortium name="The Broad Institute Genomics Platform"/>
            <person name="Cuomo C."/>
            <person name="de Hoog S."/>
            <person name="Gorbushina A."/>
            <person name="Walker B."/>
            <person name="Young S.K."/>
            <person name="Zeng Q."/>
            <person name="Gargeya S."/>
            <person name="Fitzgerald M."/>
            <person name="Haas B."/>
            <person name="Abouelleil A."/>
            <person name="Allen A.W."/>
            <person name="Alvarado L."/>
            <person name="Arachchi H.M."/>
            <person name="Berlin A.M."/>
            <person name="Chapman S.B."/>
            <person name="Gainer-Dewar J."/>
            <person name="Goldberg J."/>
            <person name="Griggs A."/>
            <person name="Gujja S."/>
            <person name="Hansen M."/>
            <person name="Howarth C."/>
            <person name="Imamovic A."/>
            <person name="Ireland A."/>
            <person name="Larimer J."/>
            <person name="McCowan C."/>
            <person name="Murphy C."/>
            <person name="Pearson M."/>
            <person name="Poon T.W."/>
            <person name="Priest M."/>
            <person name="Roberts A."/>
            <person name="Saif S."/>
            <person name="Shea T."/>
            <person name="Sisk P."/>
            <person name="Sykes S."/>
            <person name="Wortman J."/>
            <person name="Nusbaum C."/>
            <person name="Birren B."/>
        </authorList>
    </citation>
    <scope>NUCLEOTIDE SEQUENCE [LARGE SCALE GENOMIC DNA]</scope>
    <source>
        <strain evidence="2 3">CBS 119918</strain>
    </source>
</reference>
<evidence type="ECO:0000256" key="1">
    <source>
        <dbReference type="SAM" id="MobiDB-lite"/>
    </source>
</evidence>
<dbReference type="SUPFAM" id="SSF57850">
    <property type="entry name" value="RING/U-box"/>
    <property type="match status" value="1"/>
</dbReference>
<feature type="compositionally biased region" description="Acidic residues" evidence="1">
    <location>
        <begin position="213"/>
        <end position="227"/>
    </location>
</feature>
<dbReference type="EMBL" id="AMGV01000008">
    <property type="protein sequence ID" value="KEF55120.1"/>
    <property type="molecule type" value="Genomic_DNA"/>
</dbReference>
<dbReference type="InterPro" id="IPR013083">
    <property type="entry name" value="Znf_RING/FYVE/PHD"/>
</dbReference>
<organism evidence="2 3">
    <name type="scientific">Exophiala aquamarina CBS 119918</name>
    <dbReference type="NCBI Taxonomy" id="1182545"/>
    <lineage>
        <taxon>Eukaryota</taxon>
        <taxon>Fungi</taxon>
        <taxon>Dikarya</taxon>
        <taxon>Ascomycota</taxon>
        <taxon>Pezizomycotina</taxon>
        <taxon>Eurotiomycetes</taxon>
        <taxon>Chaetothyriomycetidae</taxon>
        <taxon>Chaetothyriales</taxon>
        <taxon>Herpotrichiellaceae</taxon>
        <taxon>Exophiala</taxon>
    </lineage>
</organism>
<dbReference type="VEuPathDB" id="FungiDB:A1O9_08773"/>
<dbReference type="RefSeq" id="XP_013257710.1">
    <property type="nucleotide sequence ID" value="XM_013402256.1"/>
</dbReference>
<evidence type="ECO:0000313" key="3">
    <source>
        <dbReference type="Proteomes" id="UP000027920"/>
    </source>
</evidence>
<sequence>MLTVKQLCRDLGIKHPDKHSTCIGYGKAKPTCGNAVAAASRSTAVSILQDICYGIEDGLTVRDLSSDLNAAACLLHCKRWHQGQGPAMSQEWERKLPYWERNLRYSTAQGFDEGHQQTRRRQQRQTSSQTVERGSGRQTSRRPTSRSAEPVRELSQCESDLLVIQMQNAQLLNSMRLMQSMLDQYQRNEQRLRLPLLALAPSHTSSRSRIYADDEEDDRNSDLESDFGSDSGSDVSDWQDSTTPSRASAASTASRSNVARSLPSSNRVVHSPQRGTSSRSSQSSLRRSTTSSSSSATAARASPPVSPSSSSRSASSRSEQHSQQRGSPSRSSHSSSRRSNSSSSPVPASRTRLALSAPFEQSTQQRRSPSRTSSRRSTDSESLATPAPSSVSSSSSSGDLDDCGVCLEPLPSSGGSRSHRGGGQGDNNDIWTCEACHNSAHIECFDMWVTHSSEDNVRCIYCRGAITI</sequence>
<evidence type="ECO:0000313" key="2">
    <source>
        <dbReference type="EMBL" id="KEF55120.1"/>
    </source>
</evidence>
<dbReference type="Proteomes" id="UP000027920">
    <property type="component" value="Unassembled WGS sequence"/>
</dbReference>
<keyword evidence="3" id="KW-1185">Reference proteome</keyword>
<feature type="compositionally biased region" description="Low complexity" evidence="1">
    <location>
        <begin position="271"/>
        <end position="352"/>
    </location>
</feature>
<dbReference type="STRING" id="1182545.A0A072PHV9"/>